<dbReference type="EMBL" id="AHMM02000015">
    <property type="protein sequence ID" value="EQA37498.1"/>
    <property type="molecule type" value="Genomic_DNA"/>
</dbReference>
<dbReference type="AlphaFoldDB" id="V6HE37"/>
<dbReference type="STRING" id="1049790.LEP1GSC047_4209"/>
<dbReference type="RefSeq" id="WP_010410987.1">
    <property type="nucleotide sequence ID" value="NZ_AHMM02000015.1"/>
</dbReference>
<accession>V6HE37</accession>
<keyword evidence="1" id="KW-1133">Transmembrane helix</keyword>
<feature type="transmembrane region" description="Helical" evidence="1">
    <location>
        <begin position="27"/>
        <end position="47"/>
    </location>
</feature>
<comment type="caution">
    <text evidence="2">The sequence shown here is derived from an EMBL/GenBank/DDBJ whole genome shotgun (WGS) entry which is preliminary data.</text>
</comment>
<sequence>MIIDRSYMFLLSQESGSPILIWPEFSWTPFINGLIFLVLLVTTIYFVQKSINRRNRLEKSFRQKILANLHLYEFNNKDVNLFHEFLDRISYSELKRLAEDPAWYRKYFLPEFLPFLANHSNLPAWKDVLLVQSLDHLIQTSSPLPKNNFQALLTSDSEESFPIMLEVHEIDENSIGKQIKAKVYTKRGTHTFALTRYEKVQIYFRNEDKKWFRMNAVLISQQDSNLILQIKSLPELDEKKTKEWVEAPRGDWLTSKSRDGFPEEYRDSLSQILSYSGLPSSVCEQIKNLVKGYKDHPGYVRRQHNQEDYKVLIRLYKICFLKFRSDNAEVPKPILLFLHFFFLEETILSTKRIQDLEASIPELKSSVKDPENPEIKLTLHLLPDWLNLVLAGKRTPSVNQTGQSFEQVQKSALLWNKEPEVKNLHDREYLLRLLDWELDNTLHAGLLGISLNPSQAYPILSEDQFYGDTNSNILFPKKLLFNADLVLRVDPALFYREVRSGSIGSSNQQDLIRKEFFADCILLPFSGNRGVFWQDASSGNLANSRLFFPTILNENLTLAVTKTMGEFRWETERSFRGRRWKDPIPPTLISEYYNYLENYRKDQNLTAEAKKRVDQQWIKVRHTIKDMFSIDYAYWILFEGSGKPRLNRAAREILARFIPIKVTR</sequence>
<proteinExistence type="predicted"/>
<gene>
    <name evidence="2" type="ORF">LEP1GSC047_4209</name>
</gene>
<dbReference type="Proteomes" id="UP000018719">
    <property type="component" value="Unassembled WGS sequence"/>
</dbReference>
<name>V6HE37_9LEPT</name>
<keyword evidence="1" id="KW-0472">Membrane</keyword>
<keyword evidence="1" id="KW-0812">Transmembrane</keyword>
<evidence type="ECO:0000313" key="2">
    <source>
        <dbReference type="EMBL" id="EQA37498.1"/>
    </source>
</evidence>
<protein>
    <submittedName>
        <fullName evidence="2">Uncharacterized protein</fullName>
    </submittedName>
</protein>
<evidence type="ECO:0000313" key="3">
    <source>
        <dbReference type="Proteomes" id="UP000018719"/>
    </source>
</evidence>
<evidence type="ECO:0000256" key="1">
    <source>
        <dbReference type="SAM" id="Phobius"/>
    </source>
</evidence>
<reference evidence="2 3" key="1">
    <citation type="submission" date="2013-05" db="EMBL/GenBank/DDBJ databases">
        <authorList>
            <person name="Harkins D.M."/>
            <person name="Durkin A.S."/>
            <person name="Brinkac L.M."/>
            <person name="Haft D.H."/>
            <person name="Selengut J.D."/>
            <person name="Sanka R."/>
            <person name="DePew J."/>
            <person name="Purushe J."/>
            <person name="Hartskeerl R.A."/>
            <person name="Ahmed A."/>
            <person name="van der Linden H."/>
            <person name="Goris M.G.A."/>
            <person name="Vinetz J.M."/>
            <person name="Sutton G.G."/>
            <person name="Nierman W.C."/>
            <person name="Fouts D.E."/>
        </authorList>
    </citation>
    <scope>NUCLEOTIDE SEQUENCE [LARGE SCALE GENOMIC DNA]</scope>
    <source>
        <strain evidence="2 3">10</strain>
    </source>
</reference>
<organism evidence="2 3">
    <name type="scientific">Leptospira inadai serovar Lyme str. 10</name>
    <dbReference type="NCBI Taxonomy" id="1049790"/>
    <lineage>
        <taxon>Bacteria</taxon>
        <taxon>Pseudomonadati</taxon>
        <taxon>Spirochaetota</taxon>
        <taxon>Spirochaetia</taxon>
        <taxon>Leptospirales</taxon>
        <taxon>Leptospiraceae</taxon>
        <taxon>Leptospira</taxon>
    </lineage>
</organism>